<reference evidence="2" key="2">
    <citation type="submission" date="2023-05" db="EMBL/GenBank/DDBJ databases">
        <authorList>
            <consortium name="Lawrence Berkeley National Laboratory"/>
            <person name="Steindorff A."/>
            <person name="Hensen N."/>
            <person name="Bonometti L."/>
            <person name="Westerberg I."/>
            <person name="Brannstrom I.O."/>
            <person name="Guillou S."/>
            <person name="Cros-Aarteil S."/>
            <person name="Calhoun S."/>
            <person name="Haridas S."/>
            <person name="Kuo A."/>
            <person name="Mondo S."/>
            <person name="Pangilinan J."/>
            <person name="Riley R."/>
            <person name="Labutti K."/>
            <person name="Andreopoulos B."/>
            <person name="Lipzen A."/>
            <person name="Chen C."/>
            <person name="Yanf M."/>
            <person name="Daum C."/>
            <person name="Ng V."/>
            <person name="Clum A."/>
            <person name="Ohm R."/>
            <person name="Martin F."/>
            <person name="Silar P."/>
            <person name="Natvig D."/>
            <person name="Lalanne C."/>
            <person name="Gautier V."/>
            <person name="Ament-Velasquez S.L."/>
            <person name="Kruys A."/>
            <person name="Hutchinson M.I."/>
            <person name="Powell A.J."/>
            <person name="Barry K."/>
            <person name="Miller A.N."/>
            <person name="Grigoriev I.V."/>
            <person name="Debuchy R."/>
            <person name="Gladieux P."/>
            <person name="Thoren M.H."/>
            <person name="Johannesson H."/>
        </authorList>
    </citation>
    <scope>NUCLEOTIDE SEQUENCE</scope>
    <source>
        <strain evidence="2">CBS 315.58</strain>
    </source>
</reference>
<feature type="compositionally biased region" description="Polar residues" evidence="1">
    <location>
        <begin position="63"/>
        <end position="73"/>
    </location>
</feature>
<evidence type="ECO:0000313" key="2">
    <source>
        <dbReference type="EMBL" id="KAK4195056.1"/>
    </source>
</evidence>
<proteinExistence type="predicted"/>
<dbReference type="Proteomes" id="UP001303160">
    <property type="component" value="Unassembled WGS sequence"/>
</dbReference>
<feature type="region of interest" description="Disordered" evidence="1">
    <location>
        <begin position="219"/>
        <end position="281"/>
    </location>
</feature>
<keyword evidence="3" id="KW-1185">Reference proteome</keyword>
<name>A0AAN6X7F7_9PEZI</name>
<gene>
    <name evidence="2" type="ORF">QBC40DRAFT_301529</name>
</gene>
<feature type="compositionally biased region" description="Basic residues" evidence="1">
    <location>
        <begin position="219"/>
        <end position="233"/>
    </location>
</feature>
<organism evidence="2 3">
    <name type="scientific">Triangularia verruculosa</name>
    <dbReference type="NCBI Taxonomy" id="2587418"/>
    <lineage>
        <taxon>Eukaryota</taxon>
        <taxon>Fungi</taxon>
        <taxon>Dikarya</taxon>
        <taxon>Ascomycota</taxon>
        <taxon>Pezizomycotina</taxon>
        <taxon>Sordariomycetes</taxon>
        <taxon>Sordariomycetidae</taxon>
        <taxon>Sordariales</taxon>
        <taxon>Podosporaceae</taxon>
        <taxon>Triangularia</taxon>
    </lineage>
</organism>
<feature type="compositionally biased region" description="Basic and acidic residues" evidence="1">
    <location>
        <begin position="234"/>
        <end position="246"/>
    </location>
</feature>
<sequence>MLISMETLSIGDRQPLAGKSSGPGNLDGLRHHWAFGMFIRCPSPPCTGSWEEDGWDEPRQLNASVSSATTYDSPSDKDECQASPPSTQTSLNVNIDESPQSVVEHATPASLEVNMDESPRSAIARGTPASLDVNMNESPRSIVFTPFEETCHNPDDVFGPTAEIDTGRCFLGTAADYRRYAANMGLPRKLCQWPKPGLHPDRDLQVDCRLEKLREARLQRRARRGQHSGLKKVAKQEDETDFDHQRHSNPSTAQPRQEGKLDDSGSSGTAAGDNKPFVWWW</sequence>
<feature type="region of interest" description="Disordered" evidence="1">
    <location>
        <begin position="63"/>
        <end position="91"/>
    </location>
</feature>
<evidence type="ECO:0000313" key="3">
    <source>
        <dbReference type="Proteomes" id="UP001303160"/>
    </source>
</evidence>
<reference evidence="2" key="1">
    <citation type="journal article" date="2023" name="Mol. Phylogenet. Evol.">
        <title>Genome-scale phylogeny and comparative genomics of the fungal order Sordariales.</title>
        <authorList>
            <person name="Hensen N."/>
            <person name="Bonometti L."/>
            <person name="Westerberg I."/>
            <person name="Brannstrom I.O."/>
            <person name="Guillou S."/>
            <person name="Cros-Aarteil S."/>
            <person name="Calhoun S."/>
            <person name="Haridas S."/>
            <person name="Kuo A."/>
            <person name="Mondo S."/>
            <person name="Pangilinan J."/>
            <person name="Riley R."/>
            <person name="LaButti K."/>
            <person name="Andreopoulos B."/>
            <person name="Lipzen A."/>
            <person name="Chen C."/>
            <person name="Yan M."/>
            <person name="Daum C."/>
            <person name="Ng V."/>
            <person name="Clum A."/>
            <person name="Steindorff A."/>
            <person name="Ohm R.A."/>
            <person name="Martin F."/>
            <person name="Silar P."/>
            <person name="Natvig D.O."/>
            <person name="Lalanne C."/>
            <person name="Gautier V."/>
            <person name="Ament-Velasquez S.L."/>
            <person name="Kruys A."/>
            <person name="Hutchinson M.I."/>
            <person name="Powell A.J."/>
            <person name="Barry K."/>
            <person name="Miller A.N."/>
            <person name="Grigoriev I.V."/>
            <person name="Debuchy R."/>
            <person name="Gladieux P."/>
            <person name="Hiltunen Thoren M."/>
            <person name="Johannesson H."/>
        </authorList>
    </citation>
    <scope>NUCLEOTIDE SEQUENCE</scope>
    <source>
        <strain evidence="2">CBS 315.58</strain>
    </source>
</reference>
<comment type="caution">
    <text evidence="2">The sequence shown here is derived from an EMBL/GenBank/DDBJ whole genome shotgun (WGS) entry which is preliminary data.</text>
</comment>
<accession>A0AAN6X7F7</accession>
<evidence type="ECO:0000256" key="1">
    <source>
        <dbReference type="SAM" id="MobiDB-lite"/>
    </source>
</evidence>
<protein>
    <submittedName>
        <fullName evidence="2">Uncharacterized protein</fullName>
    </submittedName>
</protein>
<dbReference type="EMBL" id="MU864027">
    <property type="protein sequence ID" value="KAK4195056.1"/>
    <property type="molecule type" value="Genomic_DNA"/>
</dbReference>
<dbReference type="AlphaFoldDB" id="A0AAN6X7F7"/>